<comment type="caution">
    <text evidence="15">The sequence shown here is derived from an EMBL/GenBank/DDBJ whole genome shotgun (WGS) entry which is preliminary data.</text>
</comment>
<evidence type="ECO:0000259" key="14">
    <source>
        <dbReference type="SMART" id="SM00563"/>
    </source>
</evidence>
<evidence type="ECO:0000256" key="6">
    <source>
        <dbReference type="ARBA" id="ARBA00022692"/>
    </source>
</evidence>
<sequence length="337" mass="38877">MWICLISICVFVISPIMIIELCLYKLRPLIKYTRNLPNSGVDIFRRWDIPKWNRLKFYLGAIIFLYLRLLLLFTCVFMHWVSAKIVMYKFPIESQPLTSKRRAFFKLSSRFWSRTLLLALGYWKITNHGQAIDKVCVLVSNHTSFIDILYFLCDEDVPSLVSKNGVKGFPFIGTIATAMQCLFIDRFEGREEALKLIEKREIEIAKKVGYPKLVLFPEGTTTNGTGLLYFKRGPFIAKLPVQPIVLRYPEGNFSAAIDVIPIWISAILLICQIRNQLIVNRLPVALPREDITIKEFAESVRATMADFMKVPMVSTTIEEKNELISKIFGYKIKDKSV</sequence>
<comment type="pathway">
    <text evidence="2">Lipid metabolism.</text>
</comment>
<dbReference type="PANTHER" id="PTHR23063:SF52">
    <property type="entry name" value="LYSOPHOSPHATIDYLCHOLINE ACYLTRANSFERASE"/>
    <property type="match status" value="1"/>
</dbReference>
<evidence type="ECO:0000256" key="9">
    <source>
        <dbReference type="ARBA" id="ARBA00023136"/>
    </source>
</evidence>
<keyword evidence="9 13" id="KW-0472">Membrane</keyword>
<accession>A0AAU9K1M4</accession>
<keyword evidence="4" id="KW-0444">Lipid biosynthesis</keyword>
<evidence type="ECO:0000256" key="13">
    <source>
        <dbReference type="SAM" id="Phobius"/>
    </source>
</evidence>
<evidence type="ECO:0000256" key="7">
    <source>
        <dbReference type="ARBA" id="ARBA00022989"/>
    </source>
</evidence>
<dbReference type="SUPFAM" id="SSF69593">
    <property type="entry name" value="Glycerol-3-phosphate (1)-acyltransferase"/>
    <property type="match status" value="1"/>
</dbReference>
<evidence type="ECO:0000256" key="10">
    <source>
        <dbReference type="ARBA" id="ARBA00023209"/>
    </source>
</evidence>
<dbReference type="InterPro" id="IPR045252">
    <property type="entry name" value="LPCAT1-like"/>
</dbReference>
<keyword evidence="7 13" id="KW-1133">Transmembrane helix</keyword>
<reference evidence="15" key="1">
    <citation type="submission" date="2021-09" db="EMBL/GenBank/DDBJ databases">
        <authorList>
            <consortium name="AG Swart"/>
            <person name="Singh M."/>
            <person name="Singh A."/>
            <person name="Seah K."/>
            <person name="Emmerich C."/>
        </authorList>
    </citation>
    <scope>NUCLEOTIDE SEQUENCE</scope>
    <source>
        <strain evidence="15">ATCC30299</strain>
    </source>
</reference>
<evidence type="ECO:0000256" key="3">
    <source>
        <dbReference type="ARBA" id="ARBA00008655"/>
    </source>
</evidence>
<evidence type="ECO:0000256" key="5">
    <source>
        <dbReference type="ARBA" id="ARBA00022679"/>
    </source>
</evidence>
<dbReference type="AlphaFoldDB" id="A0AAU9K1M4"/>
<gene>
    <name evidence="15" type="ORF">BSTOLATCC_MIC52476</name>
</gene>
<keyword evidence="8" id="KW-0443">Lipid metabolism</keyword>
<comment type="subcellular location">
    <subcellularLocation>
        <location evidence="1">Membrane</location>
    </subcellularLocation>
</comment>
<evidence type="ECO:0000256" key="11">
    <source>
        <dbReference type="ARBA" id="ARBA00023264"/>
    </source>
</evidence>
<evidence type="ECO:0000256" key="8">
    <source>
        <dbReference type="ARBA" id="ARBA00023098"/>
    </source>
</evidence>
<feature type="transmembrane region" description="Helical" evidence="13">
    <location>
        <begin position="57"/>
        <end position="82"/>
    </location>
</feature>
<proteinExistence type="inferred from homology"/>
<dbReference type="GO" id="GO:0008374">
    <property type="term" value="F:O-acyltransferase activity"/>
    <property type="evidence" value="ECO:0007669"/>
    <property type="project" value="InterPro"/>
</dbReference>
<keyword evidence="5" id="KW-0808">Transferase</keyword>
<keyword evidence="11" id="KW-1208">Phospholipid metabolism</keyword>
<dbReference type="Proteomes" id="UP001162131">
    <property type="component" value="Unassembled WGS sequence"/>
</dbReference>
<dbReference type="SMART" id="SM00563">
    <property type="entry name" value="PlsC"/>
    <property type="match status" value="1"/>
</dbReference>
<keyword evidence="16" id="KW-1185">Reference proteome</keyword>
<keyword evidence="12" id="KW-0012">Acyltransferase</keyword>
<keyword evidence="6 13" id="KW-0812">Transmembrane</keyword>
<keyword evidence="10" id="KW-0594">Phospholipid biosynthesis</keyword>
<evidence type="ECO:0000256" key="2">
    <source>
        <dbReference type="ARBA" id="ARBA00005189"/>
    </source>
</evidence>
<evidence type="ECO:0000256" key="12">
    <source>
        <dbReference type="ARBA" id="ARBA00023315"/>
    </source>
</evidence>
<comment type="similarity">
    <text evidence="3">Belongs to the 1-acyl-sn-glycerol-3-phosphate acyltransferase family.</text>
</comment>
<dbReference type="CDD" id="cd07991">
    <property type="entry name" value="LPLAT_LPCAT1-like"/>
    <property type="match status" value="1"/>
</dbReference>
<protein>
    <recommendedName>
        <fullName evidence="14">Phospholipid/glycerol acyltransferase domain-containing protein</fullName>
    </recommendedName>
</protein>
<evidence type="ECO:0000256" key="4">
    <source>
        <dbReference type="ARBA" id="ARBA00022516"/>
    </source>
</evidence>
<dbReference type="GO" id="GO:0016020">
    <property type="term" value="C:membrane"/>
    <property type="evidence" value="ECO:0007669"/>
    <property type="project" value="UniProtKB-SubCell"/>
</dbReference>
<dbReference type="EMBL" id="CAJZBQ010000052">
    <property type="protein sequence ID" value="CAG9331070.1"/>
    <property type="molecule type" value="Genomic_DNA"/>
</dbReference>
<dbReference type="PANTHER" id="PTHR23063">
    <property type="entry name" value="PHOSPHOLIPID ACYLTRANSFERASE"/>
    <property type="match status" value="1"/>
</dbReference>
<name>A0AAU9K1M4_9CILI</name>
<organism evidence="15 16">
    <name type="scientific">Blepharisma stoltei</name>
    <dbReference type="NCBI Taxonomy" id="1481888"/>
    <lineage>
        <taxon>Eukaryota</taxon>
        <taxon>Sar</taxon>
        <taxon>Alveolata</taxon>
        <taxon>Ciliophora</taxon>
        <taxon>Postciliodesmatophora</taxon>
        <taxon>Heterotrichea</taxon>
        <taxon>Heterotrichida</taxon>
        <taxon>Blepharismidae</taxon>
        <taxon>Blepharisma</taxon>
    </lineage>
</organism>
<dbReference type="GO" id="GO:0008654">
    <property type="term" value="P:phospholipid biosynthetic process"/>
    <property type="evidence" value="ECO:0007669"/>
    <property type="project" value="UniProtKB-KW"/>
</dbReference>
<evidence type="ECO:0000313" key="15">
    <source>
        <dbReference type="EMBL" id="CAG9331070.1"/>
    </source>
</evidence>
<dbReference type="Pfam" id="PF01553">
    <property type="entry name" value="Acyltransferase"/>
    <property type="match status" value="1"/>
</dbReference>
<feature type="domain" description="Phospholipid/glycerol acyltransferase" evidence="14">
    <location>
        <begin position="136"/>
        <end position="249"/>
    </location>
</feature>
<dbReference type="InterPro" id="IPR002123">
    <property type="entry name" value="Plipid/glycerol_acylTrfase"/>
</dbReference>
<evidence type="ECO:0000313" key="16">
    <source>
        <dbReference type="Proteomes" id="UP001162131"/>
    </source>
</evidence>
<evidence type="ECO:0000256" key="1">
    <source>
        <dbReference type="ARBA" id="ARBA00004370"/>
    </source>
</evidence>